<reference evidence="1 2" key="1">
    <citation type="submission" date="2020-04" db="EMBL/GenBank/DDBJ databases">
        <title>Novel strain L. Fermentum HFD1 producer antibacterial peptides.</title>
        <authorList>
            <person name="Ozhegov G.D."/>
            <person name="Pavlova A.S."/>
            <person name="Zhuravleva D.E."/>
            <person name="Gogoleva N.V."/>
            <person name="Shagimardanova E.I."/>
            <person name="Markelova M.I."/>
            <person name="Yarullina D.R."/>
            <person name="Kayumov A.R."/>
        </authorList>
    </citation>
    <scope>NUCLEOTIDE SEQUENCE [LARGE SCALE GENOMIC DNA]</scope>
    <source>
        <strain evidence="1 2">HFD1</strain>
    </source>
</reference>
<dbReference type="Proteomes" id="UP000503169">
    <property type="component" value="Chromosome"/>
</dbReference>
<name>A0AAJ4KX83_LIMFE</name>
<dbReference type="EMBL" id="CP050919">
    <property type="protein sequence ID" value="QIX58990.1"/>
    <property type="molecule type" value="Genomic_DNA"/>
</dbReference>
<protein>
    <submittedName>
        <fullName evidence="1">Uncharacterized protein</fullName>
    </submittedName>
</protein>
<dbReference type="AlphaFoldDB" id="A0AAJ4KX83"/>
<sequence length="48" mass="5310">MMKIKKGNAELNLSIKKGLSQSTIKITAKGLEATVRRQPSVDSHHHQV</sequence>
<evidence type="ECO:0000313" key="2">
    <source>
        <dbReference type="Proteomes" id="UP000503169"/>
    </source>
</evidence>
<evidence type="ECO:0000313" key="1">
    <source>
        <dbReference type="EMBL" id="QIX58990.1"/>
    </source>
</evidence>
<gene>
    <name evidence="1" type="ORF">HCY95_01429</name>
</gene>
<accession>A0AAJ4KX83</accession>
<organism evidence="1 2">
    <name type="scientific">Limosilactobacillus fermentum</name>
    <name type="common">Lactobacillus fermentum</name>
    <dbReference type="NCBI Taxonomy" id="1613"/>
    <lineage>
        <taxon>Bacteria</taxon>
        <taxon>Bacillati</taxon>
        <taxon>Bacillota</taxon>
        <taxon>Bacilli</taxon>
        <taxon>Lactobacillales</taxon>
        <taxon>Lactobacillaceae</taxon>
        <taxon>Limosilactobacillus</taxon>
    </lineage>
</organism>
<proteinExistence type="predicted"/>